<evidence type="ECO:0000313" key="2">
    <source>
        <dbReference type="EMBL" id="GGM50355.1"/>
    </source>
</evidence>
<evidence type="ECO:0008006" key="4">
    <source>
        <dbReference type="Google" id="ProtNLM"/>
    </source>
</evidence>
<feature type="chain" id="PRO_5036987744" description="Alpha/beta hydrolase" evidence="1">
    <location>
        <begin position="20"/>
        <end position="60"/>
    </location>
</feature>
<keyword evidence="3" id="KW-1185">Reference proteome</keyword>
<reference evidence="2" key="2">
    <citation type="submission" date="2020-09" db="EMBL/GenBank/DDBJ databases">
        <authorList>
            <person name="Sun Q."/>
            <person name="Ohkuma M."/>
        </authorList>
    </citation>
    <scope>NUCLEOTIDE SEQUENCE</scope>
    <source>
        <strain evidence="2">JCM 19831</strain>
    </source>
</reference>
<evidence type="ECO:0000256" key="1">
    <source>
        <dbReference type="SAM" id="SignalP"/>
    </source>
</evidence>
<keyword evidence="1" id="KW-0732">Signal</keyword>
<sequence length="60" mass="6138">MLGVAAALLATATIAPVHAAVAKDSDESVWLDGPPLEPGPVVVLEPGRTDSHKPMWIAPA</sequence>
<dbReference type="RefSeq" id="WP_190253322.1">
    <property type="nucleotide sequence ID" value="NZ_BMPI01000032.1"/>
</dbReference>
<protein>
    <recommendedName>
        <fullName evidence="4">Alpha/beta hydrolase</fullName>
    </recommendedName>
</protein>
<reference evidence="2" key="1">
    <citation type="journal article" date="2014" name="Int. J. Syst. Evol. Microbiol.">
        <title>Complete genome sequence of Corynebacterium casei LMG S-19264T (=DSM 44701T), isolated from a smear-ripened cheese.</title>
        <authorList>
            <consortium name="US DOE Joint Genome Institute (JGI-PGF)"/>
            <person name="Walter F."/>
            <person name="Albersmeier A."/>
            <person name="Kalinowski J."/>
            <person name="Ruckert C."/>
        </authorList>
    </citation>
    <scope>NUCLEOTIDE SEQUENCE</scope>
    <source>
        <strain evidence="2">JCM 19831</strain>
    </source>
</reference>
<evidence type="ECO:0000313" key="3">
    <source>
        <dbReference type="Proteomes" id="UP000642070"/>
    </source>
</evidence>
<dbReference type="EMBL" id="BMPI01000032">
    <property type="protein sequence ID" value="GGM50355.1"/>
    <property type="molecule type" value="Genomic_DNA"/>
</dbReference>
<accession>A0A917U198</accession>
<proteinExistence type="predicted"/>
<organism evidence="2 3">
    <name type="scientific">Dactylosporangium sucinum</name>
    <dbReference type="NCBI Taxonomy" id="1424081"/>
    <lineage>
        <taxon>Bacteria</taxon>
        <taxon>Bacillati</taxon>
        <taxon>Actinomycetota</taxon>
        <taxon>Actinomycetes</taxon>
        <taxon>Micromonosporales</taxon>
        <taxon>Micromonosporaceae</taxon>
        <taxon>Dactylosporangium</taxon>
    </lineage>
</organism>
<name>A0A917U198_9ACTN</name>
<gene>
    <name evidence="2" type="ORF">GCM10007977_060120</name>
</gene>
<comment type="caution">
    <text evidence="2">The sequence shown here is derived from an EMBL/GenBank/DDBJ whole genome shotgun (WGS) entry which is preliminary data.</text>
</comment>
<dbReference type="AlphaFoldDB" id="A0A917U198"/>
<feature type="signal peptide" evidence="1">
    <location>
        <begin position="1"/>
        <end position="19"/>
    </location>
</feature>
<dbReference type="Proteomes" id="UP000642070">
    <property type="component" value="Unassembled WGS sequence"/>
</dbReference>